<protein>
    <submittedName>
        <fullName evidence="1">SRPBCC family protein</fullName>
    </submittedName>
</protein>
<dbReference type="EMBL" id="JAOZYC010000035">
    <property type="protein sequence ID" value="MEB8337124.1"/>
    <property type="molecule type" value="Genomic_DNA"/>
</dbReference>
<dbReference type="InterPro" id="IPR023393">
    <property type="entry name" value="START-like_dom_sf"/>
</dbReference>
<organism evidence="1 2">
    <name type="scientific">Streptomyces endophyticus</name>
    <dbReference type="NCBI Taxonomy" id="714166"/>
    <lineage>
        <taxon>Bacteria</taxon>
        <taxon>Bacillati</taxon>
        <taxon>Actinomycetota</taxon>
        <taxon>Actinomycetes</taxon>
        <taxon>Kitasatosporales</taxon>
        <taxon>Streptomycetaceae</taxon>
        <taxon>Streptomyces</taxon>
    </lineage>
</organism>
<accession>A0ABU6EZI1</accession>
<dbReference type="Proteomes" id="UP001354931">
    <property type="component" value="Unassembled WGS sequence"/>
</dbReference>
<comment type="caution">
    <text evidence="1">The sequence shown here is derived from an EMBL/GenBank/DDBJ whole genome shotgun (WGS) entry which is preliminary data.</text>
</comment>
<reference evidence="1 2" key="1">
    <citation type="submission" date="2022-10" db="EMBL/GenBank/DDBJ databases">
        <authorList>
            <person name="Xie J."/>
            <person name="Shen N."/>
        </authorList>
    </citation>
    <scope>NUCLEOTIDE SEQUENCE [LARGE SCALE GENOMIC DNA]</scope>
    <source>
        <strain evidence="1 2">YIM65594</strain>
    </source>
</reference>
<proteinExistence type="predicted"/>
<dbReference type="CDD" id="cd07812">
    <property type="entry name" value="SRPBCC"/>
    <property type="match status" value="1"/>
</dbReference>
<dbReference type="Pfam" id="PF10604">
    <property type="entry name" value="Polyketide_cyc2"/>
    <property type="match status" value="1"/>
</dbReference>
<sequence>MEWTGARYADTPTVEVRRTIAAPPGRVWELVSDVGLMPRFSAELQSAEWLDEVRGVGARFLGRSRHEAFGAWETTSCVVECVPERVFAWAVGDPEQPSAVWRFSLAEGEGGGTELTQWARMGPGRSGLSYAIDRMPEKEQKIVYGRLREWERGMGAALDGLKALAEGNEVL</sequence>
<evidence type="ECO:0000313" key="1">
    <source>
        <dbReference type="EMBL" id="MEB8337124.1"/>
    </source>
</evidence>
<dbReference type="RefSeq" id="WP_326014761.1">
    <property type="nucleotide sequence ID" value="NZ_JAOZYC010000035.1"/>
</dbReference>
<dbReference type="SUPFAM" id="SSF55961">
    <property type="entry name" value="Bet v1-like"/>
    <property type="match status" value="1"/>
</dbReference>
<keyword evidence="2" id="KW-1185">Reference proteome</keyword>
<evidence type="ECO:0000313" key="2">
    <source>
        <dbReference type="Proteomes" id="UP001354931"/>
    </source>
</evidence>
<gene>
    <name evidence="1" type="ORF">OKJ99_06300</name>
</gene>
<dbReference type="Gene3D" id="3.30.530.20">
    <property type="match status" value="1"/>
</dbReference>
<dbReference type="InterPro" id="IPR019587">
    <property type="entry name" value="Polyketide_cyclase/dehydratase"/>
</dbReference>
<name>A0ABU6EZI1_9ACTN</name>